<evidence type="ECO:0008006" key="8">
    <source>
        <dbReference type="Google" id="ProtNLM"/>
    </source>
</evidence>
<accession>A0ABR1END8</accession>
<dbReference type="InterPro" id="IPR009448">
    <property type="entry name" value="UDP-g_GGtrans"/>
</dbReference>
<evidence type="ECO:0000259" key="3">
    <source>
        <dbReference type="Pfam" id="PF18400"/>
    </source>
</evidence>
<proteinExistence type="predicted"/>
<evidence type="ECO:0000256" key="2">
    <source>
        <dbReference type="SAM" id="SignalP"/>
    </source>
</evidence>
<dbReference type="PANTHER" id="PTHR11226:SF0">
    <property type="entry name" value="UDP-GLUCOSE:GLYCOPROTEIN GLUCOSYLTRANSFERASE"/>
    <property type="match status" value="1"/>
</dbReference>
<dbReference type="Proteomes" id="UP001303046">
    <property type="component" value="Unassembled WGS sequence"/>
</dbReference>
<keyword evidence="7" id="KW-1185">Reference proteome</keyword>
<organism evidence="6 7">
    <name type="scientific">Necator americanus</name>
    <name type="common">Human hookworm</name>
    <dbReference type="NCBI Taxonomy" id="51031"/>
    <lineage>
        <taxon>Eukaryota</taxon>
        <taxon>Metazoa</taxon>
        <taxon>Ecdysozoa</taxon>
        <taxon>Nematoda</taxon>
        <taxon>Chromadorea</taxon>
        <taxon>Rhabditida</taxon>
        <taxon>Rhabditina</taxon>
        <taxon>Rhabditomorpha</taxon>
        <taxon>Strongyloidea</taxon>
        <taxon>Ancylostomatidae</taxon>
        <taxon>Bunostominae</taxon>
        <taxon>Necator</taxon>
    </lineage>
</organism>
<feature type="region of interest" description="Disordered" evidence="1">
    <location>
        <begin position="774"/>
        <end position="797"/>
    </location>
</feature>
<name>A0ABR1END8_NECAM</name>
<dbReference type="Pfam" id="PF18400">
    <property type="entry name" value="Thioredoxin_12"/>
    <property type="match status" value="1"/>
</dbReference>
<dbReference type="EMBL" id="JAVFWL010000006">
    <property type="protein sequence ID" value="KAK6764187.1"/>
    <property type="molecule type" value="Genomic_DNA"/>
</dbReference>
<evidence type="ECO:0000256" key="1">
    <source>
        <dbReference type="SAM" id="MobiDB-lite"/>
    </source>
</evidence>
<feature type="chain" id="PRO_5045633252" description="Endonuclease/exonuclease/phosphatase family protein" evidence="2">
    <location>
        <begin position="22"/>
        <end position="797"/>
    </location>
</feature>
<gene>
    <name evidence="6" type="primary">Necator_chrX.g24655</name>
    <name evidence="6" type="ORF">RB195_024490</name>
</gene>
<feature type="domain" description="UGGT thioredoxin-like" evidence="5">
    <location>
        <begin position="413"/>
        <end position="579"/>
    </location>
</feature>
<feature type="region of interest" description="Disordered" evidence="1">
    <location>
        <begin position="597"/>
        <end position="642"/>
    </location>
</feature>
<keyword evidence="2" id="KW-0732">Signal</keyword>
<feature type="domain" description="UGGT thioredoxin-like" evidence="3">
    <location>
        <begin position="38"/>
        <end position="217"/>
    </location>
</feature>
<evidence type="ECO:0000313" key="7">
    <source>
        <dbReference type="Proteomes" id="UP001303046"/>
    </source>
</evidence>
<dbReference type="PANTHER" id="PTHR11226">
    <property type="entry name" value="UDP-GLUCOSE GLYCOPROTEIN:GLUCOSYLTRANSFERASE"/>
    <property type="match status" value="1"/>
</dbReference>
<protein>
    <recommendedName>
        <fullName evidence="8">Endonuclease/exonuclease/phosphatase family protein</fullName>
    </recommendedName>
</protein>
<evidence type="ECO:0000259" key="4">
    <source>
        <dbReference type="Pfam" id="PF18401"/>
    </source>
</evidence>
<evidence type="ECO:0000313" key="6">
    <source>
        <dbReference type="EMBL" id="KAK6764187.1"/>
    </source>
</evidence>
<comment type="caution">
    <text evidence="6">The sequence shown here is derived from an EMBL/GenBank/DDBJ whole genome shotgun (WGS) entry which is preliminary data.</text>
</comment>
<dbReference type="Pfam" id="PF18402">
    <property type="entry name" value="Thioredoxin_14"/>
    <property type="match status" value="1"/>
</dbReference>
<dbReference type="InterPro" id="IPR040692">
    <property type="entry name" value="UGGT_TRXL_3"/>
</dbReference>
<dbReference type="InterPro" id="IPR040694">
    <property type="entry name" value="UGGT_TRXL_2"/>
</dbReference>
<feature type="signal peptide" evidence="2">
    <location>
        <begin position="1"/>
        <end position="21"/>
    </location>
</feature>
<dbReference type="Pfam" id="PF18401">
    <property type="entry name" value="Thioredoxin_13"/>
    <property type="match status" value="1"/>
</dbReference>
<sequence length="797" mass="90923">MVKPVLVAILVLSFSFSTVASDTKEKSVIVSVISKWNSTSLVAESGEFFARESNQMFWRFVHEVASRCSRLDWKNADEEQKYEFAVDVASQILTESSFDMLKLSLSIRMFSPAVQVFHQMGAEYTVVCTAFFDVHGITGCSVEELENAVNSEQKRDVPELLPIDHIYGKETVPKTVAIVYADVGSPEWLQLHIKASELVSARKIQYVLRHYIKETDAHTLSLSGYGVELAIKNTEYKVVDDSFAKNDSDETDLHGFNFRLLRALYPDDSESFDGFRMHLKDIEELTPLKQWQVQDLSFQASQRIIREGPHSALETLKELSQNFPTYASRELRDEIERNQKDHLSGAGLDPGESMLFLNGINLDIDSLDMFQLVDVIKQEERVACGFFNMGFKREYLSILVGMDFPDDKTKYAIDYRDAYPMFLNNLDTDRRYQHWRNSVKLLLEPYYPGMIRPIARNLFNLVFIVDPADRESRNLMKIAHSFFKHEIPLRIGFIFVVSNDENVTGVNDSGVAILNLFNFLAIDTSYHEALRIVNEMLDHYRVQDKIEPVDIKSWFESNYGDADYYDVFGPKSDYDNGRKGMDSLFLLSQDWLMTSLHPARPSGQKPASSDWEVQGRRKESPDSGGKPGTVAPGRAGLRESYKLPKRKRSRMMNCTYNARSFASEAAIEDLIMQAKKIKNIRGRGFAEVGVLVNTRTAKNIDSFEQLATRIGRLRMRRCGPTPALTIFVAYAPTSSYEEEEVEAFYMDLEKFYREDHAFYKVIIGDFNAKVGPRRTPEDFTSGPTAYNGMTRGRGSPS</sequence>
<evidence type="ECO:0000259" key="5">
    <source>
        <dbReference type="Pfam" id="PF18402"/>
    </source>
</evidence>
<reference evidence="6 7" key="1">
    <citation type="submission" date="2023-08" db="EMBL/GenBank/DDBJ databases">
        <title>A Necator americanus chromosomal reference genome.</title>
        <authorList>
            <person name="Ilik V."/>
            <person name="Petrzelkova K.J."/>
            <person name="Pardy F."/>
            <person name="Fuh T."/>
            <person name="Niatou-Singa F.S."/>
            <person name="Gouil Q."/>
            <person name="Baker L."/>
            <person name="Ritchie M.E."/>
            <person name="Jex A.R."/>
            <person name="Gazzola D."/>
            <person name="Li H."/>
            <person name="Toshio Fujiwara R."/>
            <person name="Zhan B."/>
            <person name="Aroian R.V."/>
            <person name="Pafco B."/>
            <person name="Schwarz E.M."/>
        </authorList>
    </citation>
    <scope>NUCLEOTIDE SEQUENCE [LARGE SCALE GENOMIC DNA]</scope>
    <source>
        <strain evidence="6 7">Aroian</strain>
        <tissue evidence="6">Whole animal</tissue>
    </source>
</reference>
<feature type="domain" description="UGGT thioredoxin-like" evidence="4">
    <location>
        <begin position="282"/>
        <end position="398"/>
    </location>
</feature>
<dbReference type="InterPro" id="IPR040693">
    <property type="entry name" value="UGGT_TRXL_1"/>
</dbReference>